<evidence type="ECO:0000256" key="1">
    <source>
        <dbReference type="ARBA" id="ARBA00009861"/>
    </source>
</evidence>
<dbReference type="PANTHER" id="PTHR31623">
    <property type="entry name" value="F21J9.9"/>
    <property type="match status" value="1"/>
</dbReference>
<dbReference type="Pfam" id="PF02458">
    <property type="entry name" value="Transferase"/>
    <property type="match status" value="1"/>
</dbReference>
<dbReference type="Proteomes" id="UP000011115">
    <property type="component" value="Unassembled WGS sequence"/>
</dbReference>
<dbReference type="Gramene" id="PGSC0003DMT400092870">
    <property type="protein sequence ID" value="PGSC0003DMT400092870"/>
    <property type="gene ID" value="PGSC0003DMG400042441"/>
</dbReference>
<keyword evidence="5" id="KW-1185">Reference proteome</keyword>
<comment type="similarity">
    <text evidence="1">Belongs to the plant acyltransferase family.</text>
</comment>
<evidence type="ECO:0000256" key="3">
    <source>
        <dbReference type="ARBA" id="ARBA00023315"/>
    </source>
</evidence>
<sequence length="146" mass="16769">MVQHLEELLSKILTHVYPVAGRFHENKSSIICQDQGVTLIKAKFNRRMNDEFLQQAHEFWPHGIKDVNTTNLFMTPIMFVQITIFQCGGIALSTSTSHPAIDGWTNFTFIYEWSKVCKLGIPAEKINFMRFDLANIFGPQNITFSD</sequence>
<dbReference type="PANTHER" id="PTHR31623:SF23">
    <property type="entry name" value="ACETYL-COA-BENZYLALCOHOL ACETYLTRANSFERASE-LIKE"/>
    <property type="match status" value="1"/>
</dbReference>
<evidence type="ECO:0000313" key="5">
    <source>
        <dbReference type="Proteomes" id="UP000011115"/>
    </source>
</evidence>
<reference evidence="4" key="2">
    <citation type="submission" date="2015-06" db="UniProtKB">
        <authorList>
            <consortium name="EnsemblPlants"/>
        </authorList>
    </citation>
    <scope>IDENTIFICATION</scope>
    <source>
        <strain evidence="4">DM1-3 516 R44</strain>
    </source>
</reference>
<proteinExistence type="inferred from homology"/>
<dbReference type="GO" id="GO:0016746">
    <property type="term" value="F:acyltransferase activity"/>
    <property type="evidence" value="ECO:0007669"/>
    <property type="project" value="UniProtKB-KW"/>
</dbReference>
<evidence type="ECO:0000313" key="4">
    <source>
        <dbReference type="EnsemblPlants" id="PGSC0003DMT400092870"/>
    </source>
</evidence>
<name>M1DQQ9_SOLTU</name>
<dbReference type="PaxDb" id="4113-PGSC0003DMT400092870"/>
<evidence type="ECO:0000256" key="2">
    <source>
        <dbReference type="ARBA" id="ARBA00022679"/>
    </source>
</evidence>
<dbReference type="AlphaFoldDB" id="M1DQQ9"/>
<protein>
    <submittedName>
        <fullName evidence="4">Anthocyanin acyltransferase</fullName>
    </submittedName>
</protein>
<dbReference type="Gene3D" id="3.30.559.10">
    <property type="entry name" value="Chloramphenicol acetyltransferase-like domain"/>
    <property type="match status" value="1"/>
</dbReference>
<organism evidence="4 5">
    <name type="scientific">Solanum tuberosum</name>
    <name type="common">Potato</name>
    <dbReference type="NCBI Taxonomy" id="4113"/>
    <lineage>
        <taxon>Eukaryota</taxon>
        <taxon>Viridiplantae</taxon>
        <taxon>Streptophyta</taxon>
        <taxon>Embryophyta</taxon>
        <taxon>Tracheophyta</taxon>
        <taxon>Spermatophyta</taxon>
        <taxon>Magnoliopsida</taxon>
        <taxon>eudicotyledons</taxon>
        <taxon>Gunneridae</taxon>
        <taxon>Pentapetalae</taxon>
        <taxon>asterids</taxon>
        <taxon>lamiids</taxon>
        <taxon>Solanales</taxon>
        <taxon>Solanaceae</taxon>
        <taxon>Solanoideae</taxon>
        <taxon>Solaneae</taxon>
        <taxon>Solanum</taxon>
    </lineage>
</organism>
<keyword evidence="3" id="KW-0012">Acyltransferase</keyword>
<dbReference type="InParanoid" id="M1DQQ9"/>
<accession>M1DQQ9</accession>
<keyword evidence="2" id="KW-0808">Transferase</keyword>
<dbReference type="eggNOG" id="ENOG502RGDR">
    <property type="taxonomic scope" value="Eukaryota"/>
</dbReference>
<dbReference type="HOGENOM" id="CLU_1491550_0_0_1"/>
<dbReference type="EnsemblPlants" id="PGSC0003DMT400092870">
    <property type="protein sequence ID" value="PGSC0003DMT400092870"/>
    <property type="gene ID" value="PGSC0003DMG400042441"/>
</dbReference>
<dbReference type="InterPro" id="IPR023213">
    <property type="entry name" value="CAT-like_dom_sf"/>
</dbReference>
<reference evidence="5" key="1">
    <citation type="journal article" date="2011" name="Nature">
        <title>Genome sequence and analysis of the tuber crop potato.</title>
        <authorList>
            <consortium name="The Potato Genome Sequencing Consortium"/>
        </authorList>
    </citation>
    <scope>NUCLEOTIDE SEQUENCE [LARGE SCALE GENOMIC DNA]</scope>
    <source>
        <strain evidence="5">cv. DM1-3 516 R44</strain>
    </source>
</reference>